<evidence type="ECO:0000256" key="7">
    <source>
        <dbReference type="PIRSR" id="PIRSR000350-4"/>
    </source>
</evidence>
<dbReference type="GO" id="GO:0050660">
    <property type="term" value="F:flavin adenine dinucleotide binding"/>
    <property type="evidence" value="ECO:0007669"/>
    <property type="project" value="TreeGrafter"/>
</dbReference>
<keyword evidence="4" id="KW-0560">Oxidoreductase</keyword>
<feature type="disulfide bond" description="Redox-active" evidence="7">
    <location>
        <begin position="45"/>
        <end position="50"/>
    </location>
</feature>
<dbReference type="InterPro" id="IPR036188">
    <property type="entry name" value="FAD/NAD-bd_sf"/>
</dbReference>
<dbReference type="PRINTS" id="PR00411">
    <property type="entry name" value="PNDRDTASEI"/>
</dbReference>
<dbReference type="Pfam" id="PF02852">
    <property type="entry name" value="Pyr_redox_dim"/>
    <property type="match status" value="1"/>
</dbReference>
<evidence type="ECO:0000256" key="6">
    <source>
        <dbReference type="PIRSR" id="PIRSR000350-3"/>
    </source>
</evidence>
<keyword evidence="6" id="KW-0547">Nucleotide-binding</keyword>
<evidence type="ECO:0000256" key="2">
    <source>
        <dbReference type="ARBA" id="ARBA00022630"/>
    </source>
</evidence>
<dbReference type="Gene3D" id="3.50.50.60">
    <property type="entry name" value="FAD/NAD(P)-binding domain"/>
    <property type="match status" value="2"/>
</dbReference>
<sequence>MASSPQHYDFLILGSGESGKYLAWTMARAGHRVAVIERRWIGGSCPNIACLPSKNVIYSAQVASLVRRGKEFGIAAGPVGIDMAGVRERKRTMVNELIAIHRNNYTNSGAELIMGEGRFIAPKTIEVQLQDGGTRVLSGELVYLNLGTRAAIPDVPGLHQSTPLTHVEALELDRVPEHLIVLGGGYVGLEFAQPMRRFGSRVTVVEQGPQLAGHEDPDVAQLLMRRFADEGIVVELNARPSRVEGRSGDKVRCHVQTAAGDKVIEGSDILVAAGRTPNTQAIGLDVAGVNLDARGYVQVNERLETSAPGVWAMGDCAGSPQFTHVAFDDFRVVRDNLAGGQRTTRDRLVPYCMFTDPELGRVGLNETAARRAGIAYRVARTPMAAVLRTRTLSETGGFLKALVAADSDRLLGFTALGVSGGEVIAVVQTAMLAGLPYTALRDTIFTHPTIAEGLTVLFANPPATPAAAAH</sequence>
<dbReference type="EMBL" id="LVJS01000141">
    <property type="protein sequence ID" value="KZC21982.1"/>
    <property type="molecule type" value="Genomic_DNA"/>
</dbReference>
<accession>A0A154QCW6</accession>
<dbReference type="SUPFAM" id="SSF55424">
    <property type="entry name" value="FAD/NAD-linked reductases, dimerisation (C-terminal) domain"/>
    <property type="match status" value="1"/>
</dbReference>
<comment type="caution">
    <text evidence="10">The sequence shown here is derived from an EMBL/GenBank/DDBJ whole genome shotgun (WGS) entry which is preliminary data.</text>
</comment>
<dbReference type="Gene3D" id="3.30.390.30">
    <property type="match status" value="1"/>
</dbReference>
<feature type="binding site" evidence="6">
    <location>
        <position position="315"/>
    </location>
    <ligand>
        <name>FAD</name>
        <dbReference type="ChEBI" id="CHEBI:57692"/>
    </ligand>
</feature>
<feature type="binding site" evidence="6">
    <location>
        <position position="274"/>
    </location>
    <ligand>
        <name>NAD(+)</name>
        <dbReference type="ChEBI" id="CHEBI:57540"/>
    </ligand>
</feature>
<name>A0A154QCW6_9GAMM</name>
<comment type="similarity">
    <text evidence="1">Belongs to the class-I pyridine nucleotide-disulfide oxidoreductase family.</text>
</comment>
<dbReference type="STRING" id="416169.RHOFW104T7_02945"/>
<evidence type="ECO:0000256" key="4">
    <source>
        <dbReference type="ARBA" id="ARBA00023002"/>
    </source>
</evidence>
<feature type="domain" description="FAD/NAD(P)-binding" evidence="9">
    <location>
        <begin position="8"/>
        <end position="328"/>
    </location>
</feature>
<feature type="binding site" evidence="6">
    <location>
        <begin position="183"/>
        <end position="190"/>
    </location>
    <ligand>
        <name>NAD(+)</name>
        <dbReference type="ChEBI" id="CHEBI:57540"/>
    </ligand>
</feature>
<comment type="cofactor">
    <cofactor evidence="6">
        <name>FAD</name>
        <dbReference type="ChEBI" id="CHEBI:57692"/>
    </cofactor>
    <text evidence="6">Binds 1 FAD per subunit.</text>
</comment>
<feature type="binding site" evidence="6">
    <location>
        <position position="206"/>
    </location>
    <ligand>
        <name>NAD(+)</name>
        <dbReference type="ChEBI" id="CHEBI:57540"/>
    </ligand>
</feature>
<keyword evidence="3 6" id="KW-0274">FAD</keyword>
<dbReference type="GO" id="GO:0003955">
    <property type="term" value="F:NAD(P)H dehydrogenase (quinone) activity"/>
    <property type="evidence" value="ECO:0007669"/>
    <property type="project" value="TreeGrafter"/>
</dbReference>
<keyword evidence="6" id="KW-0520">NAD</keyword>
<feature type="active site" description="Proton acceptor" evidence="5">
    <location>
        <position position="447"/>
    </location>
</feature>
<protein>
    <submittedName>
        <fullName evidence="10">Mercuric reductase</fullName>
    </submittedName>
</protein>
<dbReference type="RefSeq" id="WP_008438212.1">
    <property type="nucleotide sequence ID" value="NZ_LVJS01000141.1"/>
</dbReference>
<reference evidence="10 11" key="1">
    <citation type="journal article" date="2016" name="MBio">
        <title>Lateral Gene Transfer in a Heavy Metal-Contaminated-Groundwater Microbial Community.</title>
        <authorList>
            <person name="Hemme C.L."/>
            <person name="Green S.J."/>
            <person name="Rishishwar L."/>
            <person name="Prakash O."/>
            <person name="Pettenato A."/>
            <person name="Chakraborty R."/>
            <person name="Deutschbauer A.M."/>
            <person name="Van Nostrand J.D."/>
            <person name="Wu L."/>
            <person name="He Z."/>
            <person name="Jordan I.K."/>
            <person name="Hazen T.C."/>
            <person name="Arkin A.P."/>
            <person name="Kostka J.E."/>
            <person name="Zhou J."/>
        </authorList>
    </citation>
    <scope>NUCLEOTIDE SEQUENCE [LARGE SCALE GENOMIC DNA]</scope>
    <source>
        <strain evidence="10 11">FW104-T7</strain>
    </source>
</reference>
<dbReference type="InterPro" id="IPR023753">
    <property type="entry name" value="FAD/NAD-binding_dom"/>
</dbReference>
<feature type="binding site" evidence="6">
    <location>
        <position position="54"/>
    </location>
    <ligand>
        <name>FAD</name>
        <dbReference type="ChEBI" id="CHEBI:57692"/>
    </ligand>
</feature>
<dbReference type="PANTHER" id="PTHR43014">
    <property type="entry name" value="MERCURIC REDUCTASE"/>
    <property type="match status" value="1"/>
</dbReference>
<evidence type="ECO:0000313" key="10">
    <source>
        <dbReference type="EMBL" id="KZC21982.1"/>
    </source>
</evidence>
<dbReference type="InterPro" id="IPR004099">
    <property type="entry name" value="Pyr_nucl-diS_OxRdtase_dimer"/>
</dbReference>
<evidence type="ECO:0000256" key="1">
    <source>
        <dbReference type="ARBA" id="ARBA00007532"/>
    </source>
</evidence>
<dbReference type="FunFam" id="3.30.390.30:FF:000001">
    <property type="entry name" value="Dihydrolipoyl dehydrogenase"/>
    <property type="match status" value="1"/>
</dbReference>
<dbReference type="eggNOG" id="COG1249">
    <property type="taxonomic scope" value="Bacteria"/>
</dbReference>
<dbReference type="PANTHER" id="PTHR43014:SF2">
    <property type="entry name" value="MERCURIC REDUCTASE"/>
    <property type="match status" value="1"/>
</dbReference>
<evidence type="ECO:0000259" key="8">
    <source>
        <dbReference type="Pfam" id="PF02852"/>
    </source>
</evidence>
<dbReference type="PRINTS" id="PR00368">
    <property type="entry name" value="FADPNR"/>
</dbReference>
<dbReference type="InterPro" id="IPR016156">
    <property type="entry name" value="FAD/NAD-linked_Rdtase_dimer_sf"/>
</dbReference>
<feature type="binding site" evidence="6">
    <location>
        <position position="117"/>
    </location>
    <ligand>
        <name>FAD</name>
        <dbReference type="ChEBI" id="CHEBI:57692"/>
    </ligand>
</feature>
<dbReference type="AlphaFoldDB" id="A0A154QCW6"/>
<dbReference type="Proteomes" id="UP000076131">
    <property type="component" value="Unassembled WGS sequence"/>
</dbReference>
<evidence type="ECO:0000259" key="9">
    <source>
        <dbReference type="Pfam" id="PF07992"/>
    </source>
</evidence>
<evidence type="ECO:0000256" key="3">
    <source>
        <dbReference type="ARBA" id="ARBA00022827"/>
    </source>
</evidence>
<dbReference type="Pfam" id="PF07992">
    <property type="entry name" value="Pyr_redox_2"/>
    <property type="match status" value="1"/>
</dbReference>
<gene>
    <name evidence="10" type="ORF">RHOFW104T7_02945</name>
</gene>
<dbReference type="InterPro" id="IPR001100">
    <property type="entry name" value="Pyr_nuc-diS_OxRdtase"/>
</dbReference>
<feature type="domain" description="Pyridine nucleotide-disulphide oxidoreductase dimerisation" evidence="8">
    <location>
        <begin position="349"/>
        <end position="454"/>
    </location>
</feature>
<keyword evidence="11" id="KW-1185">Reference proteome</keyword>
<evidence type="ECO:0000313" key="11">
    <source>
        <dbReference type="Proteomes" id="UP000076131"/>
    </source>
</evidence>
<evidence type="ECO:0000256" key="5">
    <source>
        <dbReference type="PIRSR" id="PIRSR000350-2"/>
    </source>
</evidence>
<dbReference type="PIRSF" id="PIRSF000350">
    <property type="entry name" value="Mercury_reductase_MerA"/>
    <property type="match status" value="1"/>
</dbReference>
<dbReference type="SUPFAM" id="SSF51905">
    <property type="entry name" value="FAD/NAD(P)-binding domain"/>
    <property type="match status" value="1"/>
</dbReference>
<proteinExistence type="inferred from homology"/>
<organism evidence="10 11">
    <name type="scientific">Rhodanobacter thiooxydans</name>
    <dbReference type="NCBI Taxonomy" id="416169"/>
    <lineage>
        <taxon>Bacteria</taxon>
        <taxon>Pseudomonadati</taxon>
        <taxon>Pseudomonadota</taxon>
        <taxon>Gammaproteobacteria</taxon>
        <taxon>Lysobacterales</taxon>
        <taxon>Rhodanobacteraceae</taxon>
        <taxon>Rhodanobacter</taxon>
    </lineage>
</organism>
<keyword evidence="2" id="KW-0285">Flavoprotein</keyword>